<dbReference type="EMBL" id="FOZL01000001">
    <property type="protein sequence ID" value="SFS01972.1"/>
    <property type="molecule type" value="Genomic_DNA"/>
</dbReference>
<dbReference type="Pfam" id="PF14518">
    <property type="entry name" value="Haem_oxygenas_2"/>
    <property type="match status" value="1"/>
</dbReference>
<accession>A0A1I6LEV2</accession>
<dbReference type="PANTHER" id="PTHR40279:SF3">
    <property type="entry name" value="4-AMINOBENZOATE SYNTHASE"/>
    <property type="match status" value="1"/>
</dbReference>
<reference evidence="2 3" key="1">
    <citation type="submission" date="2016-10" db="EMBL/GenBank/DDBJ databases">
        <authorList>
            <person name="de Groot N.N."/>
        </authorList>
    </citation>
    <scope>NUCLEOTIDE SEQUENCE [LARGE SCALE GENOMIC DNA]</scope>
    <source>
        <strain evidence="2 3">DSM 21001</strain>
    </source>
</reference>
<dbReference type="SUPFAM" id="SSF48613">
    <property type="entry name" value="Heme oxygenase-like"/>
    <property type="match status" value="1"/>
</dbReference>
<dbReference type="AlphaFoldDB" id="A0A1I6LEV2"/>
<evidence type="ECO:0000256" key="1">
    <source>
        <dbReference type="ARBA" id="ARBA00023002"/>
    </source>
</evidence>
<dbReference type="STRING" id="474950.SAMN05421771_0636"/>
<sequence>MTETMTIEPRFAAFWSRFEARVAKYDLLKHPFYQAWSRGELTTDDLRAYGAEYWHHVAAFPTYLSRLHAVLPEGELRRDVLRNLAEEEGIDRTDGRAHSGLWMDFAKGMGASEGEVRGFTVQPEMTCLLETFRGLMNRASGGGCGVSSALAGLYSYESKVPEIAATKADGLAEHYGVTGGAAKYFTIHRTADLQHAAVWRGLIEEQIDTVPGAEEAALKGGECAAKALWSALDGIERRRMAA</sequence>
<proteinExistence type="predicted"/>
<dbReference type="Gene3D" id="1.20.910.10">
    <property type="entry name" value="Heme oxygenase-like"/>
    <property type="match status" value="1"/>
</dbReference>
<dbReference type="Proteomes" id="UP000199024">
    <property type="component" value="Unassembled WGS sequence"/>
</dbReference>
<name>A0A1I6LEV2_9BACT</name>
<gene>
    <name evidence="2" type="ORF">SAMN05421771_0636</name>
</gene>
<dbReference type="RefSeq" id="WP_245781653.1">
    <property type="nucleotide sequence ID" value="NZ_FOZL01000001.1"/>
</dbReference>
<dbReference type="SMART" id="SM01236">
    <property type="entry name" value="Haem_oxygenase_2"/>
    <property type="match status" value="1"/>
</dbReference>
<organism evidence="2 3">
    <name type="scientific">Granulicella pectinivorans</name>
    <dbReference type="NCBI Taxonomy" id="474950"/>
    <lineage>
        <taxon>Bacteria</taxon>
        <taxon>Pseudomonadati</taxon>
        <taxon>Acidobacteriota</taxon>
        <taxon>Terriglobia</taxon>
        <taxon>Terriglobales</taxon>
        <taxon>Acidobacteriaceae</taxon>
        <taxon>Granulicella</taxon>
    </lineage>
</organism>
<dbReference type="InterPro" id="IPR039068">
    <property type="entry name" value="PqqC-like"/>
</dbReference>
<dbReference type="InterPro" id="IPR016084">
    <property type="entry name" value="Haem_Oase-like_multi-hlx"/>
</dbReference>
<dbReference type="GO" id="GO:0016491">
    <property type="term" value="F:oxidoreductase activity"/>
    <property type="evidence" value="ECO:0007669"/>
    <property type="project" value="UniProtKB-KW"/>
</dbReference>
<keyword evidence="3" id="KW-1185">Reference proteome</keyword>
<evidence type="ECO:0000313" key="2">
    <source>
        <dbReference type="EMBL" id="SFS01972.1"/>
    </source>
</evidence>
<dbReference type="PANTHER" id="PTHR40279">
    <property type="entry name" value="PQQC-LIKE PROTEIN"/>
    <property type="match status" value="1"/>
</dbReference>
<evidence type="ECO:0000313" key="3">
    <source>
        <dbReference type="Proteomes" id="UP000199024"/>
    </source>
</evidence>
<keyword evidence="1" id="KW-0560">Oxidoreductase</keyword>
<protein>
    <submittedName>
        <fullName evidence="2">Pyrroloquinoline-quinone synthase</fullName>
    </submittedName>
</protein>